<proteinExistence type="predicted"/>
<evidence type="ECO:0000256" key="1">
    <source>
        <dbReference type="ARBA" id="ARBA00004370"/>
    </source>
</evidence>
<keyword evidence="7" id="KW-0808">Transferase</keyword>
<dbReference type="KEGG" id="ster:AOA14_01960"/>
<dbReference type="RefSeq" id="WP_062900567.1">
    <property type="nucleotide sequence ID" value="NZ_CP013342.1"/>
</dbReference>
<keyword evidence="4" id="KW-0812">Transmembrane</keyword>
<evidence type="ECO:0000256" key="3">
    <source>
        <dbReference type="ARBA" id="ARBA00023136"/>
    </source>
</evidence>
<dbReference type="InterPro" id="IPR005311">
    <property type="entry name" value="PBP_dimer"/>
</dbReference>
<reference evidence="8" key="1">
    <citation type="submission" date="2015-11" db="EMBL/GenBank/DDBJ databases">
        <title>Complete genome sequence of a polyethylene glycol-degrading strain Sphingopyxis terrae strain 203-1 (NBRC 15098).</title>
        <authorList>
            <person name="Yoshiyuki O."/>
            <person name="Shouta N."/>
            <person name="Nagata Y."/>
            <person name="Numata M."/>
            <person name="Tsuchikane K."/>
            <person name="Hosoyama A."/>
            <person name="Yamazoe A."/>
            <person name="Tsuda M."/>
            <person name="Fujita N."/>
            <person name="Kawai F."/>
        </authorList>
    </citation>
    <scope>NUCLEOTIDE SEQUENCE [LARGE SCALE GENOMIC DNA]</scope>
    <source>
        <strain evidence="8">203-1</strain>
    </source>
</reference>
<reference evidence="7 8" key="2">
    <citation type="journal article" date="2016" name="Genome Announc.">
        <title>Complete Genome Sequence of Sphingopyxis terrae Strain 203-1 (NBRC 111660), a Polyethylene Glycol Degrader.</title>
        <authorList>
            <person name="Ohtsubo Y."/>
            <person name="Nonoyama S."/>
            <person name="Nagata Y."/>
            <person name="Numata M."/>
            <person name="Tsuchikane K."/>
            <person name="Hosoyama A."/>
            <person name="Yamazoe A."/>
            <person name="Tsuda M."/>
            <person name="Fujita N."/>
            <person name="Kawai F."/>
        </authorList>
    </citation>
    <scope>NUCLEOTIDE SEQUENCE [LARGE SCALE GENOMIC DNA]</scope>
    <source>
        <strain evidence="7 8">203-1</strain>
    </source>
</reference>
<dbReference type="InterPro" id="IPR012338">
    <property type="entry name" value="Beta-lactam/transpept-like"/>
</dbReference>
<evidence type="ECO:0000259" key="6">
    <source>
        <dbReference type="Pfam" id="PF03717"/>
    </source>
</evidence>
<evidence type="ECO:0000256" key="4">
    <source>
        <dbReference type="SAM" id="Phobius"/>
    </source>
</evidence>
<dbReference type="InterPro" id="IPR050515">
    <property type="entry name" value="Beta-lactam/transpept"/>
</dbReference>
<dbReference type="SUPFAM" id="SSF56601">
    <property type="entry name" value="beta-lactamase/transpeptidase-like"/>
    <property type="match status" value="1"/>
</dbReference>
<feature type="domain" description="Penicillin-binding protein transpeptidase" evidence="5">
    <location>
        <begin position="231"/>
        <end position="530"/>
    </location>
</feature>
<keyword evidence="4" id="KW-1133">Transmembrane helix</keyword>
<keyword evidence="2" id="KW-0378">Hydrolase</keyword>
<organism evidence="7 8">
    <name type="scientific">Sphingopyxis terrae subsp. terrae NBRC 15098</name>
    <dbReference type="NCBI Taxonomy" id="1219058"/>
    <lineage>
        <taxon>Bacteria</taxon>
        <taxon>Pseudomonadati</taxon>
        <taxon>Pseudomonadota</taxon>
        <taxon>Alphaproteobacteria</taxon>
        <taxon>Sphingomonadales</taxon>
        <taxon>Sphingomonadaceae</taxon>
        <taxon>Sphingopyxis</taxon>
    </lineage>
</organism>
<gene>
    <name evidence="7" type="ORF">AOA14_01960</name>
</gene>
<dbReference type="PANTHER" id="PTHR30627:SF1">
    <property type="entry name" value="PEPTIDOGLYCAN D,D-TRANSPEPTIDASE FTSI"/>
    <property type="match status" value="1"/>
</dbReference>
<dbReference type="GO" id="GO:0005886">
    <property type="term" value="C:plasma membrane"/>
    <property type="evidence" value="ECO:0007669"/>
    <property type="project" value="TreeGrafter"/>
</dbReference>
<sequence length="564" mass="61721">MNTLVVRPTRVRTAGVRQQILLTAQQRLMMLMLLFMAAFFLVSVRLLYFALFDSDAGRGGNSTAFVPARADIVDRNGVPLARTIDGYSIRVMPSKLLNDRQYLADELHKIFPDMTREDLLAKLTGPRPTYIRRRALPDQVAAVNAIGDVGFDFPREKERLYPQMSLAAHVLGFTNAEGHGVTGVEGAFDQRLIDKATRGDPLTLSIDARVQGVLESELSNAVTNLEAIGGAGIILDVHTGEVMAMTSLPTYNPNKLAGSDPTTRRNAVTYNLYELGSVVKPLSIGAAIDNGVVTSMAKRYDATQPLAIAGFRIRDSHMMNRWLNVPETLIHSSNIVTAQIADQLGKEKMEAMFRSLEFNKRPEIELKERAFPLWPREWGRLSTMTTSYGHGIAVTPLHLASAYAALVNGGIWRPATILKLGDKAPPQGRRVFKASTSARMRQLLRLIVSDGTGRQADAPGFRVGGKTGSAEKPGAGGYRRHSLVSTFSAVFPMDNPRYVVLVMIDEPKGNAFSSGQRTAGYTAAPVVKKVVMRAGPMLGVFPDESRDVDVSELTPLLWKNGESE</sequence>
<dbReference type="InterPro" id="IPR036138">
    <property type="entry name" value="PBP_dimer_sf"/>
</dbReference>
<evidence type="ECO:0000313" key="8">
    <source>
        <dbReference type="Proteomes" id="UP000076234"/>
    </source>
</evidence>
<dbReference type="Proteomes" id="UP000076234">
    <property type="component" value="Chromosome"/>
</dbReference>
<protein>
    <submittedName>
        <fullName evidence="7">Peptidoglycan glycosyltransferase</fullName>
    </submittedName>
</protein>
<dbReference type="GO" id="GO:0071555">
    <property type="term" value="P:cell wall organization"/>
    <property type="evidence" value="ECO:0007669"/>
    <property type="project" value="TreeGrafter"/>
</dbReference>
<accession>A0A142VVS9</accession>
<comment type="subcellular location">
    <subcellularLocation>
        <location evidence="1">Membrane</location>
    </subcellularLocation>
</comment>
<dbReference type="EMBL" id="CP013342">
    <property type="protein sequence ID" value="AMU93365.1"/>
    <property type="molecule type" value="Genomic_DNA"/>
</dbReference>
<dbReference type="PANTHER" id="PTHR30627">
    <property type="entry name" value="PEPTIDOGLYCAN D,D-TRANSPEPTIDASE"/>
    <property type="match status" value="1"/>
</dbReference>
<dbReference type="InterPro" id="IPR001460">
    <property type="entry name" value="PCN-bd_Tpept"/>
</dbReference>
<dbReference type="Gene3D" id="3.40.710.10">
    <property type="entry name" value="DD-peptidase/beta-lactamase superfamily"/>
    <property type="match status" value="1"/>
</dbReference>
<dbReference type="Pfam" id="PF00905">
    <property type="entry name" value="Transpeptidase"/>
    <property type="match status" value="1"/>
</dbReference>
<keyword evidence="3 4" id="KW-0472">Membrane</keyword>
<dbReference type="GO" id="GO:0008658">
    <property type="term" value="F:penicillin binding"/>
    <property type="evidence" value="ECO:0007669"/>
    <property type="project" value="InterPro"/>
</dbReference>
<dbReference type="GO" id="GO:0004180">
    <property type="term" value="F:carboxypeptidase activity"/>
    <property type="evidence" value="ECO:0007669"/>
    <property type="project" value="UniProtKB-KW"/>
</dbReference>
<evidence type="ECO:0000259" key="5">
    <source>
        <dbReference type="Pfam" id="PF00905"/>
    </source>
</evidence>
<evidence type="ECO:0000256" key="2">
    <source>
        <dbReference type="ARBA" id="ARBA00022645"/>
    </source>
</evidence>
<dbReference type="Pfam" id="PF03717">
    <property type="entry name" value="PBP_dimer"/>
    <property type="match status" value="1"/>
</dbReference>
<keyword evidence="2" id="KW-0121">Carboxypeptidase</keyword>
<feature type="transmembrane region" description="Helical" evidence="4">
    <location>
        <begin position="28"/>
        <end position="51"/>
    </location>
</feature>
<dbReference type="Gene3D" id="3.90.1310.10">
    <property type="entry name" value="Penicillin-binding protein 2a (Domain 2)"/>
    <property type="match status" value="1"/>
</dbReference>
<dbReference type="AlphaFoldDB" id="A0A142VVS9"/>
<dbReference type="GO" id="GO:0016740">
    <property type="term" value="F:transferase activity"/>
    <property type="evidence" value="ECO:0007669"/>
    <property type="project" value="UniProtKB-KW"/>
</dbReference>
<dbReference type="Gene3D" id="3.30.450.330">
    <property type="match status" value="1"/>
</dbReference>
<keyword evidence="2" id="KW-0645">Protease</keyword>
<evidence type="ECO:0000313" key="7">
    <source>
        <dbReference type="EMBL" id="AMU93365.1"/>
    </source>
</evidence>
<dbReference type="SUPFAM" id="SSF56519">
    <property type="entry name" value="Penicillin binding protein dimerisation domain"/>
    <property type="match status" value="1"/>
</dbReference>
<dbReference type="STRING" id="1219058.AOA14_01960"/>
<feature type="domain" description="Penicillin-binding protein dimerisation" evidence="6">
    <location>
        <begin position="67"/>
        <end position="177"/>
    </location>
</feature>
<name>A0A142VVS9_9SPHN</name>